<dbReference type="GeneID" id="29982811"/>
<accession>A0A2P4ZKX6</accession>
<dbReference type="InterPro" id="IPR001138">
    <property type="entry name" value="Zn2Cys6_DnaBD"/>
</dbReference>
<dbReference type="GO" id="GO:0006351">
    <property type="term" value="P:DNA-templated transcription"/>
    <property type="evidence" value="ECO:0007669"/>
    <property type="project" value="InterPro"/>
</dbReference>
<evidence type="ECO:0000256" key="3">
    <source>
        <dbReference type="SAM" id="MobiDB-lite"/>
    </source>
</evidence>
<dbReference type="InterPro" id="IPR052780">
    <property type="entry name" value="AAA_Catabolism_Regulators"/>
</dbReference>
<dbReference type="Gene3D" id="4.10.240.10">
    <property type="entry name" value="Zn(2)-C6 fungal-type DNA-binding domain"/>
    <property type="match status" value="1"/>
</dbReference>
<sequence length="742" mass="83994">MTSSTGKRSYRACQRCRSRKTRCDLDSIGEPKAPPCFSCYRSGSKCVLASSLRGRAFRQYRGPKVGSKTHQGHYHNVEFQAQPILLPQQPSVGSDCDSSDAPIDDSDEELCAELRNPADALQILARSGETRQDKPLSPPSAGISPVHDPVDTHPFGRNPQAQSNQPAPNKKLEHYELVQRGLLGLDLVADLLEIFSRRYHPYCPIVPSSLLLISGTECFHSADYLLLTIILTIASRDEPEHTITHRHCWEHTQRLLLDVLLAQPWTQSPQTVRGLLLLAEWLPHVQLNHASTGQPDSLFAEGRTAWTMIGMAIRHAYLLRLDLAAFRKDNLREKKHSTDQERLIWTHIYIADRQISVRLGQSFWSRGPSLSSNFTAKDFPSLQHLPNSEGVDYANVLQSTLELTQILHNVQDLLYSSRERTLTLVFAGDYSRYLEDFQKAATVWYDTWNPLLVKRRANNCVMLMYEYLCLYINAFSFQAVLTRLSRTRRAATDKKELRHEAQNQPFPKGLMASPDCRWIYDAIFAAIKILKIMNELNPNDEMRFLPSRYYLYGIYAAVFLYKAVFSGAYSGEEQRKEVATLVKGFATALDSVASINFHVCCRYSEMLRKLWARRGPKMAAEEVPDSPSRSVTNHTEPTQSRSEEPSSSKKQQPSDTQFNEADYLASFTNPDLSSLFTTATEDISSILWDDRLFGPFIPDVGSIDNGILYEDTGEQHLADLPLVDIGLAGYQEMPWSINAYLA</sequence>
<dbReference type="CDD" id="cd12148">
    <property type="entry name" value="fungal_TF_MHR"/>
    <property type="match status" value="1"/>
</dbReference>
<dbReference type="PANTHER" id="PTHR31644:SF1">
    <property type="entry name" value="ZN(II)2CYS6 TRANSCRIPTION FACTOR (EUROFUNG)"/>
    <property type="match status" value="1"/>
</dbReference>
<feature type="compositionally biased region" description="Polar residues" evidence="3">
    <location>
        <begin position="627"/>
        <end position="640"/>
    </location>
</feature>
<dbReference type="PANTHER" id="PTHR31644">
    <property type="entry name" value="TRANSCRIPTIONAL ACTIVATOR ARO80-RELATED"/>
    <property type="match status" value="1"/>
</dbReference>
<dbReference type="PROSITE" id="PS50048">
    <property type="entry name" value="ZN2_CY6_FUNGAL_2"/>
    <property type="match status" value="1"/>
</dbReference>
<dbReference type="GO" id="GO:0005634">
    <property type="term" value="C:nucleus"/>
    <property type="evidence" value="ECO:0007669"/>
    <property type="project" value="TreeGrafter"/>
</dbReference>
<dbReference type="SMART" id="SM00066">
    <property type="entry name" value="GAL4"/>
    <property type="match status" value="1"/>
</dbReference>
<evidence type="ECO:0000256" key="2">
    <source>
        <dbReference type="ARBA" id="ARBA00023242"/>
    </source>
</evidence>
<dbReference type="SUPFAM" id="SSF57701">
    <property type="entry name" value="Zn2/Cys6 DNA-binding domain"/>
    <property type="match status" value="1"/>
</dbReference>
<evidence type="ECO:0000259" key="4">
    <source>
        <dbReference type="PROSITE" id="PS50048"/>
    </source>
</evidence>
<dbReference type="STRING" id="398673.A0A2P4ZKX6"/>
<feature type="region of interest" description="Disordered" evidence="3">
    <location>
        <begin position="620"/>
        <end position="655"/>
    </location>
</feature>
<feature type="region of interest" description="Disordered" evidence="3">
    <location>
        <begin position="128"/>
        <end position="169"/>
    </location>
</feature>
<protein>
    <recommendedName>
        <fullName evidence="4">Zn(2)-C6 fungal-type domain-containing protein</fullName>
    </recommendedName>
</protein>
<evidence type="ECO:0000313" key="6">
    <source>
        <dbReference type="Proteomes" id="UP000054821"/>
    </source>
</evidence>
<proteinExistence type="predicted"/>
<dbReference type="SMART" id="SM00906">
    <property type="entry name" value="Fungal_trans"/>
    <property type="match status" value="1"/>
</dbReference>
<gene>
    <name evidence="5" type="ORF">TGAM01_v206019</name>
</gene>
<dbReference type="RefSeq" id="XP_024405439.1">
    <property type="nucleotide sequence ID" value="XM_024549777.1"/>
</dbReference>
<dbReference type="Proteomes" id="UP000054821">
    <property type="component" value="Unassembled WGS sequence"/>
</dbReference>
<dbReference type="InterPro" id="IPR036864">
    <property type="entry name" value="Zn2-C6_fun-type_DNA-bd_sf"/>
</dbReference>
<dbReference type="GO" id="GO:0008270">
    <property type="term" value="F:zinc ion binding"/>
    <property type="evidence" value="ECO:0007669"/>
    <property type="project" value="InterPro"/>
</dbReference>
<keyword evidence="2" id="KW-0539">Nucleus</keyword>
<dbReference type="Pfam" id="PF00172">
    <property type="entry name" value="Zn_clus"/>
    <property type="match status" value="1"/>
</dbReference>
<keyword evidence="6" id="KW-1185">Reference proteome</keyword>
<evidence type="ECO:0000313" key="5">
    <source>
        <dbReference type="EMBL" id="PON24938.1"/>
    </source>
</evidence>
<evidence type="ECO:0000256" key="1">
    <source>
        <dbReference type="ARBA" id="ARBA00022723"/>
    </source>
</evidence>
<keyword evidence="1" id="KW-0479">Metal-binding</keyword>
<feature type="domain" description="Zn(2)-C6 fungal-type" evidence="4">
    <location>
        <begin position="12"/>
        <end position="48"/>
    </location>
</feature>
<organism evidence="5 6">
    <name type="scientific">Trichoderma gamsii</name>
    <dbReference type="NCBI Taxonomy" id="398673"/>
    <lineage>
        <taxon>Eukaryota</taxon>
        <taxon>Fungi</taxon>
        <taxon>Dikarya</taxon>
        <taxon>Ascomycota</taxon>
        <taxon>Pezizomycotina</taxon>
        <taxon>Sordariomycetes</taxon>
        <taxon>Hypocreomycetidae</taxon>
        <taxon>Hypocreales</taxon>
        <taxon>Hypocreaceae</taxon>
        <taxon>Trichoderma</taxon>
    </lineage>
</organism>
<comment type="caution">
    <text evidence="5">The sequence shown here is derived from an EMBL/GenBank/DDBJ whole genome shotgun (WGS) entry which is preliminary data.</text>
</comment>
<dbReference type="AlphaFoldDB" id="A0A2P4ZKX6"/>
<dbReference type="GO" id="GO:0000981">
    <property type="term" value="F:DNA-binding transcription factor activity, RNA polymerase II-specific"/>
    <property type="evidence" value="ECO:0007669"/>
    <property type="project" value="InterPro"/>
</dbReference>
<dbReference type="CDD" id="cd00067">
    <property type="entry name" value="GAL4"/>
    <property type="match status" value="1"/>
</dbReference>
<dbReference type="EMBL" id="JPDN02000020">
    <property type="protein sequence ID" value="PON24938.1"/>
    <property type="molecule type" value="Genomic_DNA"/>
</dbReference>
<dbReference type="PROSITE" id="PS00463">
    <property type="entry name" value="ZN2_CY6_FUNGAL_1"/>
    <property type="match status" value="1"/>
</dbReference>
<dbReference type="GO" id="GO:0003677">
    <property type="term" value="F:DNA binding"/>
    <property type="evidence" value="ECO:0007669"/>
    <property type="project" value="InterPro"/>
</dbReference>
<reference evidence="5 6" key="1">
    <citation type="journal article" date="2016" name="Genome Announc.">
        <title>Draft Whole-Genome Sequence of Trichoderma gamsii T6085, a Promising Biocontrol Agent of Fusarium Head Blight on Wheat.</title>
        <authorList>
            <person name="Baroncelli R."/>
            <person name="Zapparata A."/>
            <person name="Piaggeschi G."/>
            <person name="Sarrocco S."/>
            <person name="Vannacci G."/>
        </authorList>
    </citation>
    <scope>NUCLEOTIDE SEQUENCE [LARGE SCALE GENOMIC DNA]</scope>
    <source>
        <strain evidence="5 6">T6085</strain>
    </source>
</reference>
<dbReference type="InterPro" id="IPR007219">
    <property type="entry name" value="XnlR_reg_dom"/>
</dbReference>
<name>A0A2P4ZKX6_9HYPO</name>